<dbReference type="Gene3D" id="1.10.418.20">
    <property type="match status" value="1"/>
</dbReference>
<keyword evidence="2" id="KW-0645">Protease</keyword>
<dbReference type="Proteomes" id="UP000092445">
    <property type="component" value="Unassembled WGS sequence"/>
</dbReference>
<dbReference type="VEuPathDB" id="VectorBase:GPAI021961"/>
<dbReference type="PANTHER" id="PTHR47764">
    <property type="entry name" value="UBIQUITIN-LIKE-SPECIFIC PROTEASE 2B-RELATED"/>
    <property type="match status" value="1"/>
</dbReference>
<protein>
    <recommendedName>
        <fullName evidence="4">Ubiquitin-like protease family profile domain-containing protein</fullName>
    </recommendedName>
</protein>
<dbReference type="GO" id="GO:0006508">
    <property type="term" value="P:proteolysis"/>
    <property type="evidence" value="ECO:0007669"/>
    <property type="project" value="UniProtKB-KW"/>
</dbReference>
<evidence type="ECO:0000259" key="4">
    <source>
        <dbReference type="PROSITE" id="PS50600"/>
    </source>
</evidence>
<dbReference type="Gene3D" id="3.30.310.130">
    <property type="entry name" value="Ubiquitin-related"/>
    <property type="match status" value="1"/>
</dbReference>
<organism evidence="5 6">
    <name type="scientific">Glossina pallidipes</name>
    <name type="common">Tsetse fly</name>
    <dbReference type="NCBI Taxonomy" id="7398"/>
    <lineage>
        <taxon>Eukaryota</taxon>
        <taxon>Metazoa</taxon>
        <taxon>Ecdysozoa</taxon>
        <taxon>Arthropoda</taxon>
        <taxon>Hexapoda</taxon>
        <taxon>Insecta</taxon>
        <taxon>Pterygota</taxon>
        <taxon>Neoptera</taxon>
        <taxon>Endopterygota</taxon>
        <taxon>Diptera</taxon>
        <taxon>Brachycera</taxon>
        <taxon>Muscomorpha</taxon>
        <taxon>Hippoboscoidea</taxon>
        <taxon>Glossinidae</taxon>
        <taxon>Glossina</taxon>
    </lineage>
</organism>
<dbReference type="SUPFAM" id="SSF54001">
    <property type="entry name" value="Cysteine proteinases"/>
    <property type="match status" value="1"/>
</dbReference>
<dbReference type="Gene3D" id="3.40.395.10">
    <property type="entry name" value="Adenoviral Proteinase, Chain A"/>
    <property type="match status" value="1"/>
</dbReference>
<dbReference type="PANTHER" id="PTHR47764:SF2">
    <property type="entry name" value="UBIQUITIN-LIKE PROTEASE FAMILY PROFILE DOMAIN-CONTAINING PROTEIN"/>
    <property type="match status" value="1"/>
</dbReference>
<sequence length="292" mass="32890">MDRRFAKYLKVNISSGDFQQLLPGRWINDRIIEFYAQCLLKEQVTAGIRNLVHLFSQFLYAKIAQKTPNCVRTDPLARHHSRPSRYGAKRGTIYTINSLVRYPNEAIAINVRRYVEFLNMMKHGYDINTDENTMPMREVTFPLRGNQSDCGIFLLKNLEHYLGQSEAKWDPLTPPEAWCTRAEARQTRLIIAAVLLELAGMGGGEPISPAELTGTSDQIDDVTITTPAEPPVTLRAMAAITEARTFATEGENSDNLEPIPLGLIKRRDTEEELSLIKLTIGLTDSATPARDR</sequence>
<evidence type="ECO:0000256" key="1">
    <source>
        <dbReference type="ARBA" id="ARBA00005234"/>
    </source>
</evidence>
<proteinExistence type="inferred from homology"/>
<evidence type="ECO:0000256" key="3">
    <source>
        <dbReference type="ARBA" id="ARBA00022801"/>
    </source>
</evidence>
<name>A0A1A9ZQJ5_GLOPL</name>
<dbReference type="InterPro" id="IPR003653">
    <property type="entry name" value="Peptidase_C48_C"/>
</dbReference>
<evidence type="ECO:0000313" key="6">
    <source>
        <dbReference type="Proteomes" id="UP000092445"/>
    </source>
</evidence>
<evidence type="ECO:0000256" key="2">
    <source>
        <dbReference type="ARBA" id="ARBA00022670"/>
    </source>
</evidence>
<accession>A0A1A9ZQJ5</accession>
<keyword evidence="6" id="KW-1185">Reference proteome</keyword>
<dbReference type="InterPro" id="IPR038765">
    <property type="entry name" value="Papain-like_cys_pep_sf"/>
</dbReference>
<reference evidence="5" key="2">
    <citation type="submission" date="2020-05" db="UniProtKB">
        <authorList>
            <consortium name="EnsemblMetazoa"/>
        </authorList>
    </citation>
    <scope>IDENTIFICATION</scope>
    <source>
        <strain evidence="5">IAEA</strain>
    </source>
</reference>
<dbReference type="AlphaFoldDB" id="A0A1A9ZQJ5"/>
<dbReference type="PROSITE" id="PS50600">
    <property type="entry name" value="ULP_PROTEASE"/>
    <property type="match status" value="1"/>
</dbReference>
<comment type="similarity">
    <text evidence="1">Belongs to the peptidase C48 family.</text>
</comment>
<reference evidence="6" key="1">
    <citation type="submission" date="2014-03" db="EMBL/GenBank/DDBJ databases">
        <authorList>
            <person name="Aksoy S."/>
            <person name="Warren W."/>
            <person name="Wilson R.K."/>
        </authorList>
    </citation>
    <scope>NUCLEOTIDE SEQUENCE [LARGE SCALE GENOMIC DNA]</scope>
    <source>
        <strain evidence="6">IAEA</strain>
    </source>
</reference>
<feature type="domain" description="Ubiquitin-like protease family profile" evidence="4">
    <location>
        <begin position="11"/>
        <end position="161"/>
    </location>
</feature>
<keyword evidence="3" id="KW-0378">Hydrolase</keyword>
<dbReference type="EnsemblMetazoa" id="GPAI021961-RA">
    <property type="protein sequence ID" value="GPAI021961-PA"/>
    <property type="gene ID" value="GPAI021961"/>
</dbReference>
<evidence type="ECO:0000313" key="5">
    <source>
        <dbReference type="EnsemblMetazoa" id="GPAI021961-PA"/>
    </source>
</evidence>
<dbReference type="GO" id="GO:0008234">
    <property type="term" value="F:cysteine-type peptidase activity"/>
    <property type="evidence" value="ECO:0007669"/>
    <property type="project" value="InterPro"/>
</dbReference>